<dbReference type="OrthoDB" id="69459at2759"/>
<feature type="non-terminal residue" evidence="1">
    <location>
        <position position="1"/>
    </location>
</feature>
<dbReference type="Proteomes" id="UP000243217">
    <property type="component" value="Unassembled WGS sequence"/>
</dbReference>
<comment type="caution">
    <text evidence="1">The sequence shown here is derived from an EMBL/GenBank/DDBJ whole genome shotgun (WGS) entry which is preliminary data.</text>
</comment>
<accession>A0A1V9YRH7</accession>
<organism evidence="1 2">
    <name type="scientific">Thraustotheca clavata</name>
    <dbReference type="NCBI Taxonomy" id="74557"/>
    <lineage>
        <taxon>Eukaryota</taxon>
        <taxon>Sar</taxon>
        <taxon>Stramenopiles</taxon>
        <taxon>Oomycota</taxon>
        <taxon>Saprolegniomycetes</taxon>
        <taxon>Saprolegniales</taxon>
        <taxon>Achlyaceae</taxon>
        <taxon>Thraustotheca</taxon>
    </lineage>
</organism>
<dbReference type="AlphaFoldDB" id="A0A1V9YRH7"/>
<keyword evidence="2" id="KW-1185">Reference proteome</keyword>
<feature type="non-terminal residue" evidence="1">
    <location>
        <position position="122"/>
    </location>
</feature>
<dbReference type="PANTHER" id="PTHR31827:SF1">
    <property type="entry name" value="EMB|CAB89363.1"/>
    <property type="match status" value="1"/>
</dbReference>
<proteinExistence type="predicted"/>
<evidence type="ECO:0000313" key="1">
    <source>
        <dbReference type="EMBL" id="OQR88374.1"/>
    </source>
</evidence>
<evidence type="ECO:0000313" key="2">
    <source>
        <dbReference type="Proteomes" id="UP000243217"/>
    </source>
</evidence>
<dbReference type="PANTHER" id="PTHR31827">
    <property type="entry name" value="EMB|CAB89363.1"/>
    <property type="match status" value="1"/>
</dbReference>
<protein>
    <submittedName>
        <fullName evidence="1">Uncharacterized protein</fullName>
    </submittedName>
</protein>
<sequence length="122" mass="13138">CTIYARGGGYCGKHGGSVNKRFCLIDGCKKQAHANQKCVRHGGGRFCKVDGCTYHPRAGGFCLKHQTSSPPKSPPQHEVLDEDILECLLNVDGDSVTLSRSSTAMVIDPLEMTILESLLSGM</sequence>
<dbReference type="EMBL" id="JNBS01003285">
    <property type="protein sequence ID" value="OQR88374.1"/>
    <property type="molecule type" value="Genomic_DNA"/>
</dbReference>
<name>A0A1V9YRH7_9STRA</name>
<reference evidence="1 2" key="1">
    <citation type="journal article" date="2014" name="Genome Biol. Evol.">
        <title>The secreted proteins of Achlya hypogyna and Thraustotheca clavata identify the ancestral oomycete secretome and reveal gene acquisitions by horizontal gene transfer.</title>
        <authorList>
            <person name="Misner I."/>
            <person name="Blouin N."/>
            <person name="Leonard G."/>
            <person name="Richards T.A."/>
            <person name="Lane C.E."/>
        </authorList>
    </citation>
    <scope>NUCLEOTIDE SEQUENCE [LARGE SCALE GENOMIC DNA]</scope>
    <source>
        <strain evidence="1 2">ATCC 34112</strain>
    </source>
</reference>
<gene>
    <name evidence="1" type="ORF">THRCLA_22885</name>
</gene>